<name>A0AAE8ZPY4_CAEBR</name>
<protein>
    <submittedName>
        <fullName evidence="2">Uncharacterized protein</fullName>
    </submittedName>
</protein>
<organism evidence="2 3">
    <name type="scientific">Caenorhabditis briggsae</name>
    <dbReference type="NCBI Taxonomy" id="6238"/>
    <lineage>
        <taxon>Eukaryota</taxon>
        <taxon>Metazoa</taxon>
        <taxon>Ecdysozoa</taxon>
        <taxon>Nematoda</taxon>
        <taxon>Chromadorea</taxon>
        <taxon>Rhabditida</taxon>
        <taxon>Rhabditina</taxon>
        <taxon>Rhabditomorpha</taxon>
        <taxon>Rhabditoidea</taxon>
        <taxon>Rhabditidae</taxon>
        <taxon>Peloderinae</taxon>
        <taxon>Caenorhabditis</taxon>
    </lineage>
</organism>
<feature type="region of interest" description="Disordered" evidence="1">
    <location>
        <begin position="37"/>
        <end position="61"/>
    </location>
</feature>
<sequence>MRSEWMKKWQIDKLLSQRIFHLNQTINWVKNKTSNQLTTKKRLSRDSKNGQTEFDNPQEAPINEEQNAWPAFLTWMFSFHPQRNIAEAVIQQNISSRWVVDWDEFIPSETIGFMVWFFKNKTEELCDYLQDKRPDMFVNTALNTHPDIMFFLMECFNWKLIPFNKIYICVYKKRTTIEFWNKAVFVDLPHGSDDFHGFQLNVLPFVICFKEARVFSIGVKLVDEARPFCLREQHHYYKERIHDDLNLVVLLDLEIRYPCVDVRYDFDEMKREEYYEKRDFKNAECSRCGWDNSWVFWNREITDGSFGGPAIVPE</sequence>
<dbReference type="EMBL" id="CP090896">
    <property type="protein sequence ID" value="ULT81386.1"/>
    <property type="molecule type" value="Genomic_DNA"/>
</dbReference>
<evidence type="ECO:0000313" key="2">
    <source>
        <dbReference type="EMBL" id="ULT81386.1"/>
    </source>
</evidence>
<reference evidence="2 3" key="1">
    <citation type="submission" date="2022-05" db="EMBL/GenBank/DDBJ databases">
        <title>Chromosome-level reference genomes for two strains of Caenorhabditis briggsae: an improved platform for comparative genomics.</title>
        <authorList>
            <person name="Stevens L."/>
            <person name="Andersen E.C."/>
        </authorList>
    </citation>
    <scope>NUCLEOTIDE SEQUENCE [LARGE SCALE GENOMIC DNA]</scope>
    <source>
        <strain evidence="2">QX1410_ONT</strain>
        <tissue evidence="2">Whole-organism</tissue>
    </source>
</reference>
<gene>
    <name evidence="2" type="ORF">L3Y34_011344</name>
</gene>
<accession>A0AAE8ZPY4</accession>
<evidence type="ECO:0000313" key="3">
    <source>
        <dbReference type="Proteomes" id="UP000827892"/>
    </source>
</evidence>
<dbReference type="AlphaFoldDB" id="A0AAE8ZPY4"/>
<dbReference type="Proteomes" id="UP000827892">
    <property type="component" value="Chromosome X"/>
</dbReference>
<proteinExistence type="predicted"/>
<evidence type="ECO:0000256" key="1">
    <source>
        <dbReference type="SAM" id="MobiDB-lite"/>
    </source>
</evidence>